<gene>
    <name evidence="6" type="ORF">A3H71_01580</name>
</gene>
<evidence type="ECO:0000256" key="1">
    <source>
        <dbReference type="ARBA" id="ARBA00006594"/>
    </source>
</evidence>
<dbReference type="Gene3D" id="3.40.50.150">
    <property type="entry name" value="Vaccinia Virus protein VP39"/>
    <property type="match status" value="1"/>
</dbReference>
<reference evidence="6 7" key="1">
    <citation type="journal article" date="2016" name="Nat. Commun.">
        <title>Thousands of microbial genomes shed light on interconnected biogeochemical processes in an aquifer system.</title>
        <authorList>
            <person name="Anantharaman K."/>
            <person name="Brown C.T."/>
            <person name="Hug L.A."/>
            <person name="Sharon I."/>
            <person name="Castelle C.J."/>
            <person name="Probst A.J."/>
            <person name="Thomas B.C."/>
            <person name="Singh A."/>
            <person name="Wilkins M.J."/>
            <person name="Karaoz U."/>
            <person name="Brodie E.L."/>
            <person name="Williams K.H."/>
            <person name="Hubbard S.S."/>
            <person name="Banfield J.F."/>
        </authorList>
    </citation>
    <scope>NUCLEOTIDE SEQUENCE [LARGE SCALE GENOMIC DNA]</scope>
</reference>
<dbReference type="GO" id="GO:0032259">
    <property type="term" value="P:methylation"/>
    <property type="evidence" value="ECO:0007669"/>
    <property type="project" value="UniProtKB-KW"/>
</dbReference>
<evidence type="ECO:0000313" key="7">
    <source>
        <dbReference type="Proteomes" id="UP000179052"/>
    </source>
</evidence>
<dbReference type="PROSITE" id="PS00092">
    <property type="entry name" value="N6_MTASE"/>
    <property type="match status" value="1"/>
</dbReference>
<dbReference type="Pfam" id="PF01555">
    <property type="entry name" value="N6_N4_Mtase"/>
    <property type="match status" value="1"/>
</dbReference>
<dbReference type="InterPro" id="IPR001091">
    <property type="entry name" value="RM_Methyltransferase"/>
</dbReference>
<evidence type="ECO:0000256" key="2">
    <source>
        <dbReference type="ARBA" id="ARBA00022603"/>
    </source>
</evidence>
<dbReference type="STRING" id="1802283.A3H71_01580"/>
<feature type="domain" description="DNA methylase N-4/N-6" evidence="5">
    <location>
        <begin position="134"/>
        <end position="363"/>
    </location>
</feature>
<dbReference type="InterPro" id="IPR002941">
    <property type="entry name" value="DNA_methylase_N4/N6"/>
</dbReference>
<protein>
    <recommendedName>
        <fullName evidence="5">DNA methylase N-4/N-6 domain-containing protein</fullName>
    </recommendedName>
</protein>
<name>A0A1G2LED8_9BACT</name>
<evidence type="ECO:0000259" key="5">
    <source>
        <dbReference type="Pfam" id="PF01555"/>
    </source>
</evidence>
<dbReference type="AlphaFoldDB" id="A0A1G2LED8"/>
<feature type="region of interest" description="Disordered" evidence="4">
    <location>
        <begin position="441"/>
        <end position="463"/>
    </location>
</feature>
<dbReference type="GO" id="GO:0008170">
    <property type="term" value="F:N-methyltransferase activity"/>
    <property type="evidence" value="ECO:0007669"/>
    <property type="project" value="InterPro"/>
</dbReference>
<evidence type="ECO:0000313" key="6">
    <source>
        <dbReference type="EMBL" id="OHA09970.1"/>
    </source>
</evidence>
<comment type="caution">
    <text evidence="6">The sequence shown here is derived from an EMBL/GenBank/DDBJ whole genome shotgun (WGS) entry which is preliminary data.</text>
</comment>
<dbReference type="PRINTS" id="PR00508">
    <property type="entry name" value="S21N4MTFRASE"/>
</dbReference>
<keyword evidence="2" id="KW-0489">Methyltransferase</keyword>
<sequence length="681" mass="77587">MPSLNWIGKEAVVNHDKEVPFKLLKKVKAGMDYRDLQKIQKESTEQVLPQQKKVLSAADKIRRKTSNLPDPTHPPMGWKDGKGYDHIFPWIHLPRLHPRNSGDTVIFNNPKAPANQLILGDNLEVLRTLPTESIDLIYIDPPFFSGRNYNVIWGDTNEVRSFYDVWEGGIDSYLVWLNARLWEMRRVLKKTGSIYVHCDWHASHYIKTEMDKIFGYDNFRNEIIWSYKSGGASQKPFAKKHDVILLYSKTNGFLFNSQKEKSYMKEWSGENPKQTYYTDEDGRYTLVNAKDWWQDIGMLATSAHERIGYPTQKPEALLERIIKASSDEGNVVADFFCGGGTTLAVAQRLKRRFIGCDSSRVAVSVTLDRLVKIGEEMSGVKSNVHKSEGGQEKLELSREKVPNIEVSYLGVYPAEKFASIPQEDFVDFVLTCYGASKNTAEGKTHGFRPPGQSEPILVGPSNPNESVRGKEVKAFFDEIKARLEPNKLVSAKIIGWRFDRQIVEYVKILEKYIEKHALPLKLDLIPLDSKEFRARVLQRYPDISEAEFFLRFSKAPVIGDIKVKKIKDSEPAFAEASAGKYEFEAIDAFSTNEDGWLVNCQWDFEYQEGHFAADKDYVLSREKVTDKKKGEHFKAVLKARHIFDLPAEASAQAGKSSEVIVACKVQDNLAGETIFSKKMKV</sequence>
<evidence type="ECO:0000256" key="4">
    <source>
        <dbReference type="SAM" id="MobiDB-lite"/>
    </source>
</evidence>
<dbReference type="Proteomes" id="UP000179052">
    <property type="component" value="Unassembled WGS sequence"/>
</dbReference>
<comment type="similarity">
    <text evidence="1">Belongs to the N(4)/N(6)-methyltransferase family.</text>
</comment>
<dbReference type="GO" id="GO:0003677">
    <property type="term" value="F:DNA binding"/>
    <property type="evidence" value="ECO:0007669"/>
    <property type="project" value="InterPro"/>
</dbReference>
<dbReference type="InterPro" id="IPR002052">
    <property type="entry name" value="DNA_methylase_N6_adenine_CS"/>
</dbReference>
<proteinExistence type="inferred from homology"/>
<keyword evidence="3" id="KW-0808">Transferase</keyword>
<accession>A0A1G2LED8</accession>
<evidence type="ECO:0000256" key="3">
    <source>
        <dbReference type="ARBA" id="ARBA00022679"/>
    </source>
</evidence>
<dbReference type="InterPro" id="IPR029063">
    <property type="entry name" value="SAM-dependent_MTases_sf"/>
</dbReference>
<organism evidence="6 7">
    <name type="scientific">Candidatus Sungbacteria bacterium RIFCSPLOWO2_02_FULL_48_13b</name>
    <dbReference type="NCBI Taxonomy" id="1802283"/>
    <lineage>
        <taxon>Bacteria</taxon>
        <taxon>Candidatus Sungiibacteriota</taxon>
    </lineage>
</organism>
<dbReference type="EMBL" id="MHQV01000045">
    <property type="protein sequence ID" value="OHA09970.1"/>
    <property type="molecule type" value="Genomic_DNA"/>
</dbReference>
<dbReference type="SUPFAM" id="SSF53335">
    <property type="entry name" value="S-adenosyl-L-methionine-dependent methyltransferases"/>
    <property type="match status" value="1"/>
</dbReference>